<accession>A0AAX0WN33</accession>
<feature type="region of interest" description="Disordered" evidence="1">
    <location>
        <begin position="1"/>
        <end position="28"/>
    </location>
</feature>
<evidence type="ECO:0000313" key="2">
    <source>
        <dbReference type="EMBL" id="PND05097.1"/>
    </source>
</evidence>
<name>A0AAX0WN33_9BACT</name>
<dbReference type="AlphaFoldDB" id="A0AAX0WN33"/>
<organism evidence="2 3">
    <name type="scientific">Akkermansia muciniphila</name>
    <dbReference type="NCBI Taxonomy" id="239935"/>
    <lineage>
        <taxon>Bacteria</taxon>
        <taxon>Pseudomonadati</taxon>
        <taxon>Verrucomicrobiota</taxon>
        <taxon>Verrucomicrobiia</taxon>
        <taxon>Verrucomicrobiales</taxon>
        <taxon>Akkermansiaceae</taxon>
        <taxon>Akkermansia</taxon>
    </lineage>
</organism>
<reference evidence="2 3" key="1">
    <citation type="journal article" date="2017" name="BMC Genomics">
        <title>Genome sequencing of 39 Akkermansia muciniphila isolates reveals its population structure, genomic and functional diverisity, and global distribution in mammalian gut microbiotas.</title>
        <authorList>
            <person name="Guo X."/>
            <person name="Li S."/>
            <person name="Zhang J."/>
            <person name="Wu F."/>
            <person name="Li X."/>
            <person name="Wu D."/>
            <person name="Zhang M."/>
            <person name="Ou Z."/>
            <person name="Jie Z."/>
            <person name="Yan Q."/>
            <person name="Li P."/>
            <person name="Yi J."/>
            <person name="Peng Y."/>
        </authorList>
    </citation>
    <scope>NUCLEOTIDE SEQUENCE [LARGE SCALE GENOMIC DNA]</scope>
    <source>
        <strain evidence="2 3">GP28</strain>
    </source>
</reference>
<gene>
    <name evidence="2" type="ORF">CXT95_01375</name>
</gene>
<dbReference type="EMBL" id="PJLB01000004">
    <property type="protein sequence ID" value="PND05097.1"/>
    <property type="molecule type" value="Genomic_DNA"/>
</dbReference>
<proteinExistence type="predicted"/>
<evidence type="ECO:0000313" key="3">
    <source>
        <dbReference type="Proteomes" id="UP000236075"/>
    </source>
</evidence>
<sequence length="62" mass="7188">MQPSPRFLTEPRIWLNSSPSHEPQAGTGFRQGELSFFWTPWGNLCDAGVRSNSYDPFQDTWR</sequence>
<comment type="caution">
    <text evidence="2">The sequence shown here is derived from an EMBL/GenBank/DDBJ whole genome shotgun (WGS) entry which is preliminary data.</text>
</comment>
<protein>
    <submittedName>
        <fullName evidence="2">Uncharacterized protein</fullName>
    </submittedName>
</protein>
<dbReference type="Proteomes" id="UP000236075">
    <property type="component" value="Unassembled WGS sequence"/>
</dbReference>
<evidence type="ECO:0000256" key="1">
    <source>
        <dbReference type="SAM" id="MobiDB-lite"/>
    </source>
</evidence>